<dbReference type="Pfam" id="PF05246">
    <property type="entry name" value="DUF735"/>
    <property type="match status" value="1"/>
</dbReference>
<gene>
    <name evidence="1" type="ORF">BSV1_M13</name>
</gene>
<dbReference type="RefSeq" id="WP_008882867.1">
    <property type="nucleotide sequence ID" value="NZ_ABJZ02000006.1"/>
</dbReference>
<evidence type="ECO:0000313" key="1">
    <source>
        <dbReference type="EMBL" id="EEH00280.1"/>
    </source>
</evidence>
<accession>A0A826GU72</accession>
<name>A0A826GU72_9SPIR</name>
<proteinExistence type="predicted"/>
<evidence type="ECO:0000313" key="2">
    <source>
        <dbReference type="Proteomes" id="UP000006166"/>
    </source>
</evidence>
<reference evidence="1 2" key="1">
    <citation type="journal article" date="2011" name="J. Bacteriol.">
        <title>Whole genome sequence of an unusual Borrelia burgdorferi sensu lato isolate.</title>
        <authorList>
            <person name="Casjens S.R."/>
            <person name="Fraser-Liggett C.M."/>
            <person name="Mongodin E.F."/>
            <person name="Qiu W.G."/>
            <person name="Dunn J.J."/>
            <person name="Luft B.J."/>
            <person name="Schutzer S.E."/>
        </authorList>
    </citation>
    <scope>NUCLEOTIDE SEQUENCE [LARGE SCALE GENOMIC DNA]</scope>
    <source>
        <strain evidence="1 2">SV1</strain>
    </source>
</reference>
<comment type="caution">
    <text evidence="1">The sequence shown here is derived from an EMBL/GenBank/DDBJ whole genome shotgun (WGS) entry which is preliminary data.</text>
</comment>
<sequence>MEIPNFFKGTEIHKFILTETEYAQKLLNELKSLNSNFISIDVKENIKSRYIAIWLSQVLSIFYAQTQTLQSITNNINSVIFALRHIGTDESFRLIFKAFLTVDILVTTPQAGVIDISLKGVIKTNFTTFISPSTAKGKRPKKILIREKKAGYTTSKKALVFNSLPKGYDHSIYAFIKRIIPIGRVLKINDKDSKNIITFNN</sequence>
<organism evidence="1 2">
    <name type="scientific">Borreliella finlandensis</name>
    <dbReference type="NCBI Taxonomy" id="498741"/>
    <lineage>
        <taxon>Bacteria</taxon>
        <taxon>Pseudomonadati</taxon>
        <taxon>Spirochaetota</taxon>
        <taxon>Spirochaetia</taxon>
        <taxon>Spirochaetales</taxon>
        <taxon>Borreliaceae</taxon>
        <taxon>Borreliella</taxon>
    </lineage>
</organism>
<dbReference type="AlphaFoldDB" id="A0A826GU72"/>
<dbReference type="Proteomes" id="UP000006166">
    <property type="component" value="Unassembled WGS sequence"/>
</dbReference>
<keyword evidence="1" id="KW-0614">Plasmid</keyword>
<dbReference type="EMBL" id="ABJZ02000006">
    <property type="protein sequence ID" value="EEH00280.1"/>
    <property type="molecule type" value="Genomic_DNA"/>
</dbReference>
<protein>
    <submittedName>
        <fullName evidence="1">Uncharacterized protein</fullName>
    </submittedName>
</protein>
<dbReference type="InterPro" id="IPR007910">
    <property type="entry name" value="DUF735"/>
</dbReference>
<geneLocation type="plasmid" evidence="1">
    <name>lp32-6</name>
</geneLocation>
<keyword evidence="2" id="KW-1185">Reference proteome</keyword>